<evidence type="ECO:0000313" key="5">
    <source>
        <dbReference type="Proteomes" id="UP000777438"/>
    </source>
</evidence>
<dbReference type="Proteomes" id="UP000777438">
    <property type="component" value="Unassembled WGS sequence"/>
</dbReference>
<dbReference type="InterPro" id="IPR001466">
    <property type="entry name" value="Beta-lactam-related"/>
</dbReference>
<dbReference type="OrthoDB" id="5946976at2759"/>
<dbReference type="InterPro" id="IPR012338">
    <property type="entry name" value="Beta-lactam/transpept-like"/>
</dbReference>
<reference evidence="4 5" key="1">
    <citation type="journal article" date="2021" name="Nat. Commun.">
        <title>Genetic determinants of endophytism in the Arabidopsis root mycobiome.</title>
        <authorList>
            <person name="Mesny F."/>
            <person name="Miyauchi S."/>
            <person name="Thiergart T."/>
            <person name="Pickel B."/>
            <person name="Atanasova L."/>
            <person name="Karlsson M."/>
            <person name="Huettel B."/>
            <person name="Barry K.W."/>
            <person name="Haridas S."/>
            <person name="Chen C."/>
            <person name="Bauer D."/>
            <person name="Andreopoulos W."/>
            <person name="Pangilinan J."/>
            <person name="LaButti K."/>
            <person name="Riley R."/>
            <person name="Lipzen A."/>
            <person name="Clum A."/>
            <person name="Drula E."/>
            <person name="Henrissat B."/>
            <person name="Kohler A."/>
            <person name="Grigoriev I.V."/>
            <person name="Martin F.M."/>
            <person name="Hacquard S."/>
        </authorList>
    </citation>
    <scope>NUCLEOTIDE SEQUENCE [LARGE SCALE GENOMIC DNA]</scope>
    <source>
        <strain evidence="4 5">MPI-CAGE-CH-0241</strain>
    </source>
</reference>
<name>A0A9P8VW68_9HYPO</name>
<evidence type="ECO:0000256" key="2">
    <source>
        <dbReference type="SAM" id="SignalP"/>
    </source>
</evidence>
<keyword evidence="2" id="KW-0732">Signal</keyword>
<sequence>MRSLPPKTTFFQIATSTIFWLSALAAPRSKSDVLIYGEPESVGMESKPLLEMKSNFTAYTHPGNYSSFTHYQTHPIQPGGAVMVAREGTIVHSFAFGKRNIYANVSGAHLPSHLQEDATLDTVYDMASVTKVFTSVAALREMDAGRIRLNDTVAKHVPGFEVNGKEDITIRMLVSHTSGFDADPNPPLYSSSYTTYEQRIEAIITQGLKNTPGSTYLYSDLNFMSLMLVLENVTGRKLDDLIRDFTQPMGMHSTFFNRNNLEGRHNPFWVRSAAQEFQIGPIDPLRPQPVRGTVHDENAWALGMILNNGTYGGHRILSHEAVDLIYTNLNARFSNIDSSHGVGFELNQFYTDGPLNTTLVASHTGYTGTSLAIDRGRNLFYIQFANRVHPSRLWSSNNLLREALGYWVGTSLGLKLPFPLKK</sequence>
<keyword evidence="1" id="KW-0378">Hydrolase</keyword>
<dbReference type="EMBL" id="JAGPYM010000028">
    <property type="protein sequence ID" value="KAH6879877.1"/>
    <property type="molecule type" value="Genomic_DNA"/>
</dbReference>
<dbReference type="GO" id="GO:0016787">
    <property type="term" value="F:hydrolase activity"/>
    <property type="evidence" value="ECO:0007669"/>
    <property type="project" value="UniProtKB-KW"/>
</dbReference>
<dbReference type="SUPFAM" id="SSF56601">
    <property type="entry name" value="beta-lactamase/transpeptidase-like"/>
    <property type="match status" value="1"/>
</dbReference>
<comment type="caution">
    <text evidence="4">The sequence shown here is derived from an EMBL/GenBank/DDBJ whole genome shotgun (WGS) entry which is preliminary data.</text>
</comment>
<keyword evidence="5" id="KW-1185">Reference proteome</keyword>
<dbReference type="InterPro" id="IPR050789">
    <property type="entry name" value="Diverse_Enzym_Activities"/>
</dbReference>
<feature type="chain" id="PRO_5040105971" evidence="2">
    <location>
        <begin position="26"/>
        <end position="422"/>
    </location>
</feature>
<dbReference type="AlphaFoldDB" id="A0A9P8VW68"/>
<evidence type="ECO:0000256" key="1">
    <source>
        <dbReference type="ARBA" id="ARBA00022801"/>
    </source>
</evidence>
<feature type="signal peptide" evidence="2">
    <location>
        <begin position="1"/>
        <end position="25"/>
    </location>
</feature>
<dbReference type="PANTHER" id="PTHR43283">
    <property type="entry name" value="BETA-LACTAMASE-RELATED"/>
    <property type="match status" value="1"/>
</dbReference>
<gene>
    <name evidence="4" type="ORF">B0T10DRAFT_551944</name>
</gene>
<protein>
    <submittedName>
        <fullName evidence="4">Beta-lactamase family protein</fullName>
    </submittedName>
</protein>
<proteinExistence type="predicted"/>
<accession>A0A9P8VW68</accession>
<evidence type="ECO:0000313" key="4">
    <source>
        <dbReference type="EMBL" id="KAH6879877.1"/>
    </source>
</evidence>
<dbReference type="PANTHER" id="PTHR43283:SF11">
    <property type="entry name" value="BETA-LACTAMASE-RELATED DOMAIN-CONTAINING PROTEIN"/>
    <property type="match status" value="1"/>
</dbReference>
<dbReference type="Pfam" id="PF00144">
    <property type="entry name" value="Beta-lactamase"/>
    <property type="match status" value="1"/>
</dbReference>
<evidence type="ECO:0000259" key="3">
    <source>
        <dbReference type="Pfam" id="PF00144"/>
    </source>
</evidence>
<feature type="domain" description="Beta-lactamase-related" evidence="3">
    <location>
        <begin position="77"/>
        <end position="398"/>
    </location>
</feature>
<organism evidence="4 5">
    <name type="scientific">Thelonectria olida</name>
    <dbReference type="NCBI Taxonomy" id="1576542"/>
    <lineage>
        <taxon>Eukaryota</taxon>
        <taxon>Fungi</taxon>
        <taxon>Dikarya</taxon>
        <taxon>Ascomycota</taxon>
        <taxon>Pezizomycotina</taxon>
        <taxon>Sordariomycetes</taxon>
        <taxon>Hypocreomycetidae</taxon>
        <taxon>Hypocreales</taxon>
        <taxon>Nectriaceae</taxon>
        <taxon>Thelonectria</taxon>
    </lineage>
</organism>
<dbReference type="Gene3D" id="3.40.710.10">
    <property type="entry name" value="DD-peptidase/beta-lactamase superfamily"/>
    <property type="match status" value="1"/>
</dbReference>